<comment type="caution">
    <text evidence="1">The sequence shown here is derived from an EMBL/GenBank/DDBJ whole genome shotgun (WGS) entry which is preliminary data.</text>
</comment>
<dbReference type="AlphaFoldDB" id="A0A7X1AW33"/>
<organism evidence="1 2">
    <name type="scientific">Puniceicoccus vermicola</name>
    <dbReference type="NCBI Taxonomy" id="388746"/>
    <lineage>
        <taxon>Bacteria</taxon>
        <taxon>Pseudomonadati</taxon>
        <taxon>Verrucomicrobiota</taxon>
        <taxon>Opitutia</taxon>
        <taxon>Puniceicoccales</taxon>
        <taxon>Puniceicoccaceae</taxon>
        <taxon>Puniceicoccus</taxon>
    </lineage>
</organism>
<proteinExistence type="predicted"/>
<dbReference type="Pfam" id="PF11855">
    <property type="entry name" value="DUF3375"/>
    <property type="match status" value="1"/>
</dbReference>
<name>A0A7X1AW33_9BACT</name>
<dbReference type="InterPro" id="IPR021804">
    <property type="entry name" value="DUF3375"/>
</dbReference>
<dbReference type="RefSeq" id="WP_185691745.1">
    <property type="nucleotide sequence ID" value="NZ_JACHVA010000044.1"/>
</dbReference>
<evidence type="ECO:0000313" key="2">
    <source>
        <dbReference type="Proteomes" id="UP000525652"/>
    </source>
</evidence>
<sequence length="478" mass="55556">MSSTFEPYFDNNPTLKLLRGNYAGFILGFFHDSFKETGQTQIPEEDLESMLDQHLQELRRQDAETLSRDARYYLNAWCEDSYRLLQKRFSEEKNSYVYQLTQHSEKALAWLEDLRRGEKRGYTTSDSRFGKILTELRRIDRDTNDDPEARRKELLKQRDSIDTELKRIRETGKVDTMDPAAVKDALHDLESDVEAFLSDFRAIEETFRDQAREIQDLYLERQLTKGAMVAHVLDADQALRNRDQGRSYFGFREAMTSLQNREELQALAKRAGALADEHGLDLASFDRLPRRLHNEVSHVGSIYRRITGQLRRVVEEQSSKQTRYLMELLGEARSLAKACGELPTEVELHHWEDPPRFNNLMEVGFWEPPQTGQFEDIHNEGEQDPEALKEALSRIGKPLDLPKYRERIAQVLEGQPQVSLRELVERYPIESGIVDVVAYVAVGGEGVQNIYLPETFQLDLNRPQQPRYAELEKIIFVK</sequence>
<reference evidence="1 2" key="1">
    <citation type="submission" date="2020-07" db="EMBL/GenBank/DDBJ databases">
        <authorList>
            <person name="Feng X."/>
        </authorList>
    </citation>
    <scope>NUCLEOTIDE SEQUENCE [LARGE SCALE GENOMIC DNA]</scope>
    <source>
        <strain evidence="1 2">JCM14086</strain>
    </source>
</reference>
<evidence type="ECO:0000313" key="1">
    <source>
        <dbReference type="EMBL" id="MBC2601017.1"/>
    </source>
</evidence>
<accession>A0A7X1AW33</accession>
<protein>
    <submittedName>
        <fullName evidence="1">DUF3375 family protein</fullName>
    </submittedName>
</protein>
<gene>
    <name evidence="1" type="ORF">H5P30_04405</name>
</gene>
<keyword evidence="2" id="KW-1185">Reference proteome</keyword>
<dbReference type="EMBL" id="JACHVA010000044">
    <property type="protein sequence ID" value="MBC2601017.1"/>
    <property type="molecule type" value="Genomic_DNA"/>
</dbReference>
<dbReference type="Proteomes" id="UP000525652">
    <property type="component" value="Unassembled WGS sequence"/>
</dbReference>